<sequence length="546" mass="57818">MALYAGSREKPMKTNAPNVADTAAGSGQAIRQLTPAAASIHNSARAVRMTDWAQRIDGSARMVSQRKQAQALVPPPLRPAGVAAAPLVVQRELDSDALENLMQFLSDRYEDPDDPPTWFQNAVFAYLGSQYDTYQEAIDAIKEAELAVTMQAQQEQGQATHASASSSSALGPDATGVPSSSSMMDDDDDAAFAAILDTYEQNTANAAASPSSHVLRPGEEQKSASDDTDNAAADDAALAPVYPNFGQMAAALQKDTRKKYAEPKKAAIGALIELATTYPHTPSPQLVAEASEYVVRFQAAYKKGIEIAETPSLSNKKKLEADQVTILNDIAQGLKRLAGMNWARPAGIIATFYGTSSAADSTGTTHTLGQGGKTVTGRTGSRTGEAAFTMDASIALNTIYGLGFKNAFIAGHLVTRLAGGKAIDSNLTPFTGFFNQGRIRTPESTAEGLMRSDEVMSYSARATYGRTSADGSSVKFAQEDLNLIPTSVRVVVTRMGLAPGGNAENIVDWSVETETRFNEDVHLSLANVRAPAKDDSASSSSAAMHY</sequence>
<dbReference type="EMBL" id="CP024608">
    <property type="protein sequence ID" value="ATQ76898.1"/>
    <property type="molecule type" value="Genomic_DNA"/>
</dbReference>
<organism evidence="2 3">
    <name type="scientific">Massilia violaceinigra</name>
    <dbReference type="NCBI Taxonomy" id="2045208"/>
    <lineage>
        <taxon>Bacteria</taxon>
        <taxon>Pseudomonadati</taxon>
        <taxon>Pseudomonadota</taxon>
        <taxon>Betaproteobacteria</taxon>
        <taxon>Burkholderiales</taxon>
        <taxon>Oxalobacteraceae</taxon>
        <taxon>Telluria group</taxon>
        <taxon>Massilia</taxon>
    </lineage>
</organism>
<name>A0A2D2DPL1_9BURK</name>
<evidence type="ECO:0000256" key="1">
    <source>
        <dbReference type="SAM" id="MobiDB-lite"/>
    </source>
</evidence>
<dbReference type="Proteomes" id="UP000229897">
    <property type="component" value="Chromosome"/>
</dbReference>
<evidence type="ECO:0000313" key="3">
    <source>
        <dbReference type="Proteomes" id="UP000229897"/>
    </source>
</evidence>
<gene>
    <name evidence="2" type="ORF">CR152_22025</name>
</gene>
<feature type="region of interest" description="Disordered" evidence="1">
    <location>
        <begin position="205"/>
        <end position="231"/>
    </location>
</feature>
<proteinExistence type="predicted"/>
<keyword evidence="3" id="KW-1185">Reference proteome</keyword>
<protein>
    <submittedName>
        <fullName evidence="2">Uncharacterized protein</fullName>
    </submittedName>
</protein>
<reference evidence="2" key="1">
    <citation type="submission" date="2017-10" db="EMBL/GenBank/DDBJ databases">
        <title>Massilia psychrophilum sp. nov., a novel purple-pigmented bacterium isolated from Tianshan glacier, Xinjiang Municipality, China.</title>
        <authorList>
            <person name="Wang H."/>
        </authorList>
    </citation>
    <scope>NUCLEOTIDE SEQUENCE [LARGE SCALE GENOMIC DNA]</scope>
    <source>
        <strain evidence="2">B2</strain>
    </source>
</reference>
<accession>A0A2D2DPL1</accession>
<evidence type="ECO:0000313" key="2">
    <source>
        <dbReference type="EMBL" id="ATQ76898.1"/>
    </source>
</evidence>
<dbReference type="KEGG" id="mass:CR152_22025"/>
<feature type="region of interest" description="Disordered" evidence="1">
    <location>
        <begin position="1"/>
        <end position="23"/>
    </location>
</feature>
<feature type="compositionally biased region" description="Basic and acidic residues" evidence="1">
    <location>
        <begin position="216"/>
        <end position="225"/>
    </location>
</feature>
<feature type="region of interest" description="Disordered" evidence="1">
    <location>
        <begin position="157"/>
        <end position="186"/>
    </location>
</feature>
<dbReference type="AlphaFoldDB" id="A0A2D2DPL1"/>